<keyword evidence="1" id="KW-0812">Transmembrane</keyword>
<proteinExistence type="predicted"/>
<dbReference type="Proteomes" id="UP000036834">
    <property type="component" value="Unassembled WGS sequence"/>
</dbReference>
<organism evidence="2 3">
    <name type="scientific">Brevibacillus reuszeri</name>
    <dbReference type="NCBI Taxonomy" id="54915"/>
    <lineage>
        <taxon>Bacteria</taxon>
        <taxon>Bacillati</taxon>
        <taxon>Bacillota</taxon>
        <taxon>Bacilli</taxon>
        <taxon>Bacillales</taxon>
        <taxon>Paenibacillaceae</taxon>
        <taxon>Brevibacillus</taxon>
    </lineage>
</organism>
<reference evidence="3" key="1">
    <citation type="submission" date="2015-07" db="EMBL/GenBank/DDBJ databases">
        <title>Genome sequencing project for genomic taxonomy and phylogenomics of Bacillus-like bacteria.</title>
        <authorList>
            <person name="Liu B."/>
            <person name="Wang J."/>
            <person name="Zhu Y."/>
            <person name="Liu G."/>
            <person name="Chen Q."/>
            <person name="Chen Z."/>
            <person name="Lan J."/>
            <person name="Che J."/>
            <person name="Ge C."/>
            <person name="Shi H."/>
            <person name="Pan Z."/>
            <person name="Liu X."/>
        </authorList>
    </citation>
    <scope>NUCLEOTIDE SEQUENCE [LARGE SCALE GENOMIC DNA]</scope>
    <source>
        <strain evidence="3">DSM 9887</strain>
    </source>
</reference>
<feature type="transmembrane region" description="Helical" evidence="1">
    <location>
        <begin position="41"/>
        <end position="60"/>
    </location>
</feature>
<dbReference type="AlphaFoldDB" id="A0A0K9YNC6"/>
<dbReference type="EMBL" id="LGIQ01000011">
    <property type="protein sequence ID" value="KNB69670.1"/>
    <property type="molecule type" value="Genomic_DNA"/>
</dbReference>
<name>A0A0K9YNC6_9BACL</name>
<dbReference type="PATRIC" id="fig|54915.3.peg.4768"/>
<keyword evidence="1" id="KW-1133">Transmembrane helix</keyword>
<evidence type="ECO:0000313" key="2">
    <source>
        <dbReference type="EMBL" id="KNB69670.1"/>
    </source>
</evidence>
<keyword evidence="1" id="KW-0472">Membrane</keyword>
<dbReference type="STRING" id="54915.ADS79_27865"/>
<comment type="caution">
    <text evidence="2">The sequence shown here is derived from an EMBL/GenBank/DDBJ whole genome shotgun (WGS) entry which is preliminary data.</text>
</comment>
<gene>
    <name evidence="2" type="ORF">ADS79_27865</name>
</gene>
<protein>
    <submittedName>
        <fullName evidence="2">Uncharacterized protein</fullName>
    </submittedName>
</protein>
<evidence type="ECO:0000256" key="1">
    <source>
        <dbReference type="SAM" id="Phobius"/>
    </source>
</evidence>
<sequence length="90" mass="10419">MLYLFNDNLNPFALVLLYIPILAFLIGLVCSYLFKKKYLGAVISFFLPLLFTTTSWDTFIVNIDAWVLWGCFYAFVACLGILIKKKTRYS</sequence>
<feature type="transmembrane region" description="Helical" evidence="1">
    <location>
        <begin position="12"/>
        <end position="34"/>
    </location>
</feature>
<accession>A0A0K9YNC6</accession>
<evidence type="ECO:0000313" key="3">
    <source>
        <dbReference type="Proteomes" id="UP000036834"/>
    </source>
</evidence>
<feature type="transmembrane region" description="Helical" evidence="1">
    <location>
        <begin position="66"/>
        <end position="83"/>
    </location>
</feature>